<evidence type="ECO:0000313" key="2">
    <source>
        <dbReference type="EMBL" id="MEU0153356.1"/>
    </source>
</evidence>
<evidence type="ECO:0000313" key="3">
    <source>
        <dbReference type="Proteomes" id="UP001550348"/>
    </source>
</evidence>
<sequence length="83" mass="9124">MATAPYDDDENAVRSYPDEPHPGTATNNGGAKHIPTNEKETTIPMRIARVDTIPMTTEDLDNAAEALAVLLNHFWREHPDLAA</sequence>
<evidence type="ECO:0000256" key="1">
    <source>
        <dbReference type="SAM" id="MobiDB-lite"/>
    </source>
</evidence>
<name>A0ABV2VP42_9ACTN</name>
<feature type="region of interest" description="Disordered" evidence="1">
    <location>
        <begin position="1"/>
        <end position="42"/>
    </location>
</feature>
<keyword evidence="3" id="KW-1185">Reference proteome</keyword>
<dbReference type="EMBL" id="JBEXRX010000040">
    <property type="protein sequence ID" value="MEU0153356.1"/>
    <property type="molecule type" value="Genomic_DNA"/>
</dbReference>
<accession>A0ABV2VP42</accession>
<protein>
    <submittedName>
        <fullName evidence="2">Uncharacterized protein</fullName>
    </submittedName>
</protein>
<dbReference type="Proteomes" id="UP001550348">
    <property type="component" value="Unassembled WGS sequence"/>
</dbReference>
<gene>
    <name evidence="2" type="ORF">ABZ071_15800</name>
</gene>
<dbReference type="RefSeq" id="WP_355665180.1">
    <property type="nucleotide sequence ID" value="NZ_JBEXRX010000040.1"/>
</dbReference>
<feature type="compositionally biased region" description="Acidic residues" evidence="1">
    <location>
        <begin position="1"/>
        <end position="10"/>
    </location>
</feature>
<proteinExistence type="predicted"/>
<organism evidence="2 3">
    <name type="scientific">Micromonospora fulviviridis</name>
    <dbReference type="NCBI Taxonomy" id="47860"/>
    <lineage>
        <taxon>Bacteria</taxon>
        <taxon>Bacillati</taxon>
        <taxon>Actinomycetota</taxon>
        <taxon>Actinomycetes</taxon>
        <taxon>Micromonosporales</taxon>
        <taxon>Micromonosporaceae</taxon>
        <taxon>Micromonospora</taxon>
    </lineage>
</organism>
<reference evidence="2 3" key="1">
    <citation type="submission" date="2024-06" db="EMBL/GenBank/DDBJ databases">
        <title>The Natural Products Discovery Center: Release of the First 8490 Sequenced Strains for Exploring Actinobacteria Biosynthetic Diversity.</title>
        <authorList>
            <person name="Kalkreuter E."/>
            <person name="Kautsar S.A."/>
            <person name="Yang D."/>
            <person name="Bader C.D."/>
            <person name="Teijaro C.N."/>
            <person name="Fluegel L."/>
            <person name="Davis C.M."/>
            <person name="Simpson J.R."/>
            <person name="Lauterbach L."/>
            <person name="Steele A.D."/>
            <person name="Gui C."/>
            <person name="Meng S."/>
            <person name="Li G."/>
            <person name="Viehrig K."/>
            <person name="Ye F."/>
            <person name="Su P."/>
            <person name="Kiefer A.F."/>
            <person name="Nichols A."/>
            <person name="Cepeda A.J."/>
            <person name="Yan W."/>
            <person name="Fan B."/>
            <person name="Jiang Y."/>
            <person name="Adhikari A."/>
            <person name="Zheng C.-J."/>
            <person name="Schuster L."/>
            <person name="Cowan T.M."/>
            <person name="Smanski M.J."/>
            <person name="Chevrette M.G."/>
            <person name="De Carvalho L.P.S."/>
            <person name="Shen B."/>
        </authorList>
    </citation>
    <scope>NUCLEOTIDE SEQUENCE [LARGE SCALE GENOMIC DNA]</scope>
    <source>
        <strain evidence="2 3">NPDC006286</strain>
    </source>
</reference>
<comment type="caution">
    <text evidence="2">The sequence shown here is derived from an EMBL/GenBank/DDBJ whole genome shotgun (WGS) entry which is preliminary data.</text>
</comment>